<accession>A0AAN9DTQ8</accession>
<dbReference type="InterPro" id="IPR001304">
    <property type="entry name" value="C-type_lectin-like"/>
</dbReference>
<dbReference type="Proteomes" id="UP001364617">
    <property type="component" value="Unassembled WGS sequence"/>
</dbReference>
<comment type="caution">
    <text evidence="4">The sequence shown here is derived from an EMBL/GenBank/DDBJ whole genome shotgun (WGS) entry which is preliminary data.</text>
</comment>
<dbReference type="SMART" id="SM00034">
    <property type="entry name" value="CLECT"/>
    <property type="match status" value="3"/>
</dbReference>
<keyword evidence="5" id="KW-1185">Reference proteome</keyword>
<dbReference type="CDD" id="cd00037">
    <property type="entry name" value="CLECT"/>
    <property type="match status" value="1"/>
</dbReference>
<feature type="domain" description="C-type lectin" evidence="3">
    <location>
        <begin position="25"/>
        <end position="147"/>
    </location>
</feature>
<gene>
    <name evidence="4" type="ORF">R3I93_001200</name>
</gene>
<reference evidence="4 5" key="1">
    <citation type="submission" date="2024-02" db="EMBL/GenBank/DDBJ databases">
        <title>Chromosome-level genome assembly of the Eurasian Minnow (Phoxinus phoxinus).</title>
        <authorList>
            <person name="Oriowo T.O."/>
            <person name="Martin S."/>
            <person name="Stange M."/>
            <person name="Chrysostomakis Y."/>
            <person name="Brown T."/>
            <person name="Winkler S."/>
            <person name="Kukowka S."/>
            <person name="Myers E.W."/>
            <person name="Bohne A."/>
        </authorList>
    </citation>
    <scope>NUCLEOTIDE SEQUENCE [LARGE SCALE GENOMIC DNA]</scope>
    <source>
        <strain evidence="4">ZFMK-TIS-60720</strain>
        <tissue evidence="4">Whole Organism</tissue>
    </source>
</reference>
<dbReference type="Pfam" id="PF00059">
    <property type="entry name" value="Lectin_C"/>
    <property type="match status" value="3"/>
</dbReference>
<dbReference type="EMBL" id="JAYKXH010000001">
    <property type="protein sequence ID" value="KAK7177150.1"/>
    <property type="molecule type" value="Genomic_DNA"/>
</dbReference>
<feature type="domain" description="C-type lectin" evidence="3">
    <location>
        <begin position="156"/>
        <end position="266"/>
    </location>
</feature>
<keyword evidence="2" id="KW-0732">Signal</keyword>
<keyword evidence="1" id="KW-1015">Disulfide bond</keyword>
<feature type="chain" id="PRO_5042932084" description="C-type lectin domain-containing protein" evidence="2">
    <location>
        <begin position="21"/>
        <end position="389"/>
    </location>
</feature>
<dbReference type="InterPro" id="IPR016186">
    <property type="entry name" value="C-type_lectin-like/link_sf"/>
</dbReference>
<evidence type="ECO:0000313" key="5">
    <source>
        <dbReference type="Proteomes" id="UP001364617"/>
    </source>
</evidence>
<sequence length="389" mass="44814">MDQTLYLILLLIALCSVSECVQRQYHFINETKTWTEAQRHCRESYTDLATVDNMNDMNELKNSVKDGGGQYIRIGLKKSVNDGGGQYIRIGLERTSVDKWQWSSGEPALYLNWEPGQPDGRDECAMMMRDGQWHDESCSNSLTFICSSSNMNTGLFFVNQTKNWRDAQRFCRQTHSDLVSVRNQNESQQVQKFINDNRISNDVWIGLFRDSWQWSDQSISSFRDWAPGEPNNAGGLGVENCAVLSKNSPRQWIDDPCSYYYPFVCHEDKLILIRENLTWPEAMRYCRQNYTDLVSVHSEEMQRRVMNVVKRASTEAVWLGLRHSCTVGLWFWVSGETVCYQNWAPGNGTGDEDCVSAVRSGAVQSGGDQRWTSRPQHDTLNFICSRYEE</sequence>
<dbReference type="PROSITE" id="PS00615">
    <property type="entry name" value="C_TYPE_LECTIN_1"/>
    <property type="match status" value="2"/>
</dbReference>
<protein>
    <recommendedName>
        <fullName evidence="3">C-type lectin domain-containing protein</fullName>
    </recommendedName>
</protein>
<dbReference type="PANTHER" id="PTHR45784:SF3">
    <property type="entry name" value="C-TYPE LECTIN DOMAIN FAMILY 4 MEMBER K-LIKE-RELATED"/>
    <property type="match status" value="1"/>
</dbReference>
<dbReference type="InterPro" id="IPR016187">
    <property type="entry name" value="CTDL_fold"/>
</dbReference>
<dbReference type="AlphaFoldDB" id="A0AAN9DTQ8"/>
<dbReference type="PROSITE" id="PS50041">
    <property type="entry name" value="C_TYPE_LECTIN_2"/>
    <property type="match status" value="3"/>
</dbReference>
<dbReference type="SUPFAM" id="SSF56436">
    <property type="entry name" value="C-type lectin-like"/>
    <property type="match status" value="3"/>
</dbReference>
<feature type="domain" description="C-type lectin" evidence="3">
    <location>
        <begin position="274"/>
        <end position="385"/>
    </location>
</feature>
<proteinExistence type="predicted"/>
<evidence type="ECO:0000256" key="2">
    <source>
        <dbReference type="SAM" id="SignalP"/>
    </source>
</evidence>
<dbReference type="PANTHER" id="PTHR45784">
    <property type="entry name" value="C-TYPE LECTIN DOMAIN FAMILY 20 MEMBER A-RELATED"/>
    <property type="match status" value="1"/>
</dbReference>
<dbReference type="InterPro" id="IPR018378">
    <property type="entry name" value="C-type_lectin_CS"/>
</dbReference>
<dbReference type="Gene3D" id="3.10.100.10">
    <property type="entry name" value="Mannose-Binding Protein A, subunit A"/>
    <property type="match status" value="3"/>
</dbReference>
<organism evidence="4 5">
    <name type="scientific">Phoxinus phoxinus</name>
    <name type="common">Eurasian minnow</name>
    <dbReference type="NCBI Taxonomy" id="58324"/>
    <lineage>
        <taxon>Eukaryota</taxon>
        <taxon>Metazoa</taxon>
        <taxon>Chordata</taxon>
        <taxon>Craniata</taxon>
        <taxon>Vertebrata</taxon>
        <taxon>Euteleostomi</taxon>
        <taxon>Actinopterygii</taxon>
        <taxon>Neopterygii</taxon>
        <taxon>Teleostei</taxon>
        <taxon>Ostariophysi</taxon>
        <taxon>Cypriniformes</taxon>
        <taxon>Leuciscidae</taxon>
        <taxon>Phoxininae</taxon>
        <taxon>Phoxinus</taxon>
    </lineage>
</organism>
<evidence type="ECO:0000256" key="1">
    <source>
        <dbReference type="ARBA" id="ARBA00023157"/>
    </source>
</evidence>
<feature type="signal peptide" evidence="2">
    <location>
        <begin position="1"/>
        <end position="20"/>
    </location>
</feature>
<evidence type="ECO:0000313" key="4">
    <source>
        <dbReference type="EMBL" id="KAK7177150.1"/>
    </source>
</evidence>
<evidence type="ECO:0000259" key="3">
    <source>
        <dbReference type="PROSITE" id="PS50041"/>
    </source>
</evidence>
<name>A0AAN9DTQ8_9TELE</name>